<dbReference type="KEGG" id="bhu:bhn_I0184"/>
<dbReference type="Proteomes" id="UP000179284">
    <property type="component" value="Chromosome I"/>
</dbReference>
<evidence type="ECO:0000256" key="2">
    <source>
        <dbReference type="ARBA" id="ARBA00023125"/>
    </source>
</evidence>
<evidence type="ECO:0000313" key="5">
    <source>
        <dbReference type="EMBL" id="AOZ95220.1"/>
    </source>
</evidence>
<keyword evidence="6" id="KW-1185">Reference proteome</keyword>
<proteinExistence type="predicted"/>
<evidence type="ECO:0000256" key="3">
    <source>
        <dbReference type="ARBA" id="ARBA00023163"/>
    </source>
</evidence>
<evidence type="ECO:0000313" key="6">
    <source>
        <dbReference type="Proteomes" id="UP000179284"/>
    </source>
</evidence>
<dbReference type="InterPro" id="IPR037923">
    <property type="entry name" value="HTH-like"/>
</dbReference>
<keyword evidence="3" id="KW-0804">Transcription</keyword>
<dbReference type="Pfam" id="PF02311">
    <property type="entry name" value="AraC_binding"/>
    <property type="match status" value="1"/>
</dbReference>
<dbReference type="SUPFAM" id="SSF51215">
    <property type="entry name" value="Regulatory protein AraC"/>
    <property type="match status" value="1"/>
</dbReference>
<dbReference type="Gene3D" id="2.60.120.10">
    <property type="entry name" value="Jelly Rolls"/>
    <property type="match status" value="1"/>
</dbReference>
<dbReference type="InterPro" id="IPR018060">
    <property type="entry name" value="HTH_AraC"/>
</dbReference>
<dbReference type="RefSeq" id="WP_071175030.1">
    <property type="nucleotide sequence ID" value="NZ_CP017831.1"/>
</dbReference>
<feature type="domain" description="HTH araC/xylS-type" evidence="4">
    <location>
        <begin position="187"/>
        <end position="284"/>
    </location>
</feature>
<dbReference type="InterPro" id="IPR014710">
    <property type="entry name" value="RmlC-like_jellyroll"/>
</dbReference>
<dbReference type="SMART" id="SM00342">
    <property type="entry name" value="HTH_ARAC"/>
    <property type="match status" value="1"/>
</dbReference>
<dbReference type="PROSITE" id="PS01124">
    <property type="entry name" value="HTH_ARAC_FAMILY_2"/>
    <property type="match status" value="1"/>
</dbReference>
<dbReference type="PANTHER" id="PTHR43280:SF2">
    <property type="entry name" value="HTH-TYPE TRANSCRIPTIONAL REGULATOR EXSA"/>
    <property type="match status" value="1"/>
</dbReference>
<dbReference type="GO" id="GO:0043565">
    <property type="term" value="F:sequence-specific DNA binding"/>
    <property type="evidence" value="ECO:0007669"/>
    <property type="project" value="InterPro"/>
</dbReference>
<dbReference type="GO" id="GO:0003700">
    <property type="term" value="F:DNA-binding transcription factor activity"/>
    <property type="evidence" value="ECO:0007669"/>
    <property type="project" value="InterPro"/>
</dbReference>
<evidence type="ECO:0000256" key="1">
    <source>
        <dbReference type="ARBA" id="ARBA00023015"/>
    </source>
</evidence>
<organism evidence="5 6">
    <name type="scientific">Butyrivibrio hungatei</name>
    <dbReference type="NCBI Taxonomy" id="185008"/>
    <lineage>
        <taxon>Bacteria</taxon>
        <taxon>Bacillati</taxon>
        <taxon>Bacillota</taxon>
        <taxon>Clostridia</taxon>
        <taxon>Lachnospirales</taxon>
        <taxon>Lachnospiraceae</taxon>
        <taxon>Butyrivibrio</taxon>
    </lineage>
</organism>
<dbReference type="Gene3D" id="1.10.10.60">
    <property type="entry name" value="Homeodomain-like"/>
    <property type="match status" value="2"/>
</dbReference>
<evidence type="ECO:0000259" key="4">
    <source>
        <dbReference type="PROSITE" id="PS01124"/>
    </source>
</evidence>
<name>A0A1D9NY64_9FIRM</name>
<dbReference type="EMBL" id="CP017831">
    <property type="protein sequence ID" value="AOZ95220.1"/>
    <property type="molecule type" value="Genomic_DNA"/>
</dbReference>
<dbReference type="OrthoDB" id="2990361at2"/>
<dbReference type="InterPro" id="IPR009057">
    <property type="entry name" value="Homeodomain-like_sf"/>
</dbReference>
<sequence length="289" mass="33143">MRKCLDCPYSIIDQEIICEHKTARVMPSDVKTVHTHDGYEIVFFLRGNVNIMIEPDLIQMKRGDMFFISPLVFHGLDLEDFNISGYERIVINIQYEFLKNLGDAETDFSSLFRSEASPNMNVLHIPEEALPRFIELAERLEASLVSQEFGHSILSKALLAEFLLLTCEYSSKAASQAQSSITPQVVTRIFDYIDSHIEEDITINKMSADLHYSSDHLSRVFSEAMGDSLKHYINAKKIVLAQKLLLQNYSPYDVCFMVGYNNYSSFSRRFSKQIGVAPKQFQLSHRDEN</sequence>
<keyword evidence="2" id="KW-0238">DNA-binding</keyword>
<gene>
    <name evidence="5" type="ORF">bhn_I0184</name>
</gene>
<dbReference type="PANTHER" id="PTHR43280">
    <property type="entry name" value="ARAC-FAMILY TRANSCRIPTIONAL REGULATOR"/>
    <property type="match status" value="1"/>
</dbReference>
<dbReference type="SUPFAM" id="SSF46689">
    <property type="entry name" value="Homeodomain-like"/>
    <property type="match status" value="2"/>
</dbReference>
<dbReference type="Pfam" id="PF12833">
    <property type="entry name" value="HTH_18"/>
    <property type="match status" value="1"/>
</dbReference>
<reference evidence="6" key="1">
    <citation type="submission" date="2016-10" db="EMBL/GenBank/DDBJ databases">
        <title>The complete genome sequence of the rumen bacterium Butyrivibrio hungatei MB2003.</title>
        <authorList>
            <person name="Palevich N."/>
            <person name="Kelly W.J."/>
            <person name="Leahy S.C."/>
            <person name="Altermann E."/>
            <person name="Rakonjac J."/>
            <person name="Attwood G.T."/>
        </authorList>
    </citation>
    <scope>NUCLEOTIDE SEQUENCE [LARGE SCALE GENOMIC DNA]</scope>
    <source>
        <strain evidence="6">MB2003</strain>
    </source>
</reference>
<dbReference type="InterPro" id="IPR003313">
    <property type="entry name" value="AraC-bd"/>
</dbReference>
<accession>A0A1D9NY64</accession>
<keyword evidence="1" id="KW-0805">Transcription regulation</keyword>
<dbReference type="AlphaFoldDB" id="A0A1D9NY64"/>
<protein>
    <submittedName>
        <fullName evidence="5">AraC family transcriptional regulator</fullName>
    </submittedName>
</protein>